<evidence type="ECO:0000313" key="2">
    <source>
        <dbReference type="EMBL" id="OEU96367.1"/>
    </source>
</evidence>
<evidence type="ECO:0000256" key="1">
    <source>
        <dbReference type="SAM" id="Phobius"/>
    </source>
</evidence>
<protein>
    <recommendedName>
        <fullName evidence="4">ABC transporter permease</fullName>
    </recommendedName>
</protein>
<proteinExistence type="predicted"/>
<feature type="transmembrane region" description="Helical" evidence="1">
    <location>
        <begin position="399"/>
        <end position="422"/>
    </location>
</feature>
<dbReference type="Proteomes" id="UP000176101">
    <property type="component" value="Unassembled WGS sequence"/>
</dbReference>
<dbReference type="PATRIC" id="fig|1075402.3.peg.372"/>
<accession>A0A1E7JXH6</accession>
<feature type="transmembrane region" description="Helical" evidence="1">
    <location>
        <begin position="188"/>
        <end position="212"/>
    </location>
</feature>
<sequence length="653" mass="67573">MTWRLLRGGGRHGLLTAGLSVAASAVCTTLLLLCVGGNLGFESRATHADWRTPAKVAESRAVAVQATGTTFRDGEPVTVIDVAELPGERGEAPAPPGMPRFPAPGEVWTSPALGELPGEETTGTLGSDALTRPGERVAVVGHHADDPEMTTPRGTDPRRAGDIVTPTPIADFTGERDPGGPHAPYQDLMTIITVLVVIPLLVLGASSARLSVSRRDVRLATLRLLGAAPGRIAGITAAESAVTGAAGAVAGALGYAALLPLASQLPVAGGSWFVRDLWVGTPVLLGVLVGVVLMVVGSALAGLRQVVVGPLGVVRRSRAPRMSIVRAVLFVVVLLVYWQLSDRRELSVDAMTYFFAVIFAALSVVGPWAVGQLGTLVARMARRPATLLAGRRLLDDPKSAWRAISGLALASFVAGFFALFSLGGAPPWGSPDQLALAVPEERITQVRQEAGERLARADIEATVGTNDDWVATGTGEDTERQVTATVADPNQLDAAREVLTGLLPGQYPVTGNDVDWQSQQFSGDYQHATFAVLGASFAIAITSTGISAAGTVLDRRRTYGLLHLAGTPLRTLDAARRTESVLPAVVLTGGSLLTGIFCAAPLTLAGGKPELDAGSTALLAGCLALGFVGLAGASAASRPLLRTVAQEAGPRPE</sequence>
<feature type="transmembrane region" description="Helical" evidence="1">
    <location>
        <begin position="232"/>
        <end position="257"/>
    </location>
</feature>
<name>A0A1E7JXH6_9ACTN</name>
<feature type="transmembrane region" description="Helical" evidence="1">
    <location>
        <begin position="12"/>
        <end position="33"/>
    </location>
</feature>
<dbReference type="AlphaFoldDB" id="A0A1E7JXH6"/>
<reference evidence="2 3" key="1">
    <citation type="journal article" date="2016" name="Front. Microbiol.">
        <title>Comparative Genomics Analysis of Streptomyces Species Reveals Their Adaptation to the Marine Environment and Their Diversity at the Genomic Level.</title>
        <authorList>
            <person name="Tian X."/>
            <person name="Zhang Z."/>
            <person name="Yang T."/>
            <person name="Chen M."/>
            <person name="Li J."/>
            <person name="Chen F."/>
            <person name="Yang J."/>
            <person name="Li W."/>
            <person name="Zhang B."/>
            <person name="Zhang Z."/>
            <person name="Wu J."/>
            <person name="Zhang C."/>
            <person name="Long L."/>
            <person name="Xiao J."/>
        </authorList>
    </citation>
    <scope>NUCLEOTIDE SEQUENCE [LARGE SCALE GENOMIC DNA]</scope>
    <source>
        <strain evidence="2 3">SCSIO 02100</strain>
    </source>
</reference>
<organism evidence="2 3">
    <name type="scientific">Streptomyces oceani</name>
    <dbReference type="NCBI Taxonomy" id="1075402"/>
    <lineage>
        <taxon>Bacteria</taxon>
        <taxon>Bacillati</taxon>
        <taxon>Actinomycetota</taxon>
        <taxon>Actinomycetes</taxon>
        <taxon>Kitasatosporales</taxon>
        <taxon>Streptomycetaceae</taxon>
        <taxon>Streptomyces</taxon>
    </lineage>
</organism>
<feature type="transmembrane region" description="Helical" evidence="1">
    <location>
        <begin position="277"/>
        <end position="303"/>
    </location>
</feature>
<dbReference type="STRING" id="1075402.AN216_20940"/>
<feature type="transmembrane region" description="Helical" evidence="1">
    <location>
        <begin position="324"/>
        <end position="340"/>
    </location>
</feature>
<keyword evidence="1" id="KW-1133">Transmembrane helix</keyword>
<evidence type="ECO:0008006" key="4">
    <source>
        <dbReference type="Google" id="ProtNLM"/>
    </source>
</evidence>
<evidence type="ECO:0000313" key="3">
    <source>
        <dbReference type="Proteomes" id="UP000176101"/>
    </source>
</evidence>
<feature type="transmembrane region" description="Helical" evidence="1">
    <location>
        <begin position="580"/>
        <end position="604"/>
    </location>
</feature>
<keyword evidence="1" id="KW-0812">Transmembrane</keyword>
<feature type="transmembrane region" description="Helical" evidence="1">
    <location>
        <begin position="616"/>
        <end position="636"/>
    </location>
</feature>
<gene>
    <name evidence="2" type="ORF">AN216_20940</name>
</gene>
<keyword evidence="3" id="KW-1185">Reference proteome</keyword>
<comment type="caution">
    <text evidence="2">The sequence shown here is derived from an EMBL/GenBank/DDBJ whole genome shotgun (WGS) entry which is preliminary data.</text>
</comment>
<feature type="transmembrane region" description="Helical" evidence="1">
    <location>
        <begin position="352"/>
        <end position="378"/>
    </location>
</feature>
<feature type="transmembrane region" description="Helical" evidence="1">
    <location>
        <begin position="530"/>
        <end position="553"/>
    </location>
</feature>
<dbReference type="EMBL" id="LJGU01000142">
    <property type="protein sequence ID" value="OEU96367.1"/>
    <property type="molecule type" value="Genomic_DNA"/>
</dbReference>
<keyword evidence="1" id="KW-0472">Membrane</keyword>